<dbReference type="InterPro" id="IPR001611">
    <property type="entry name" value="Leu-rich_rpt"/>
</dbReference>
<accession>A0A8B9AFG0</accession>
<dbReference type="InterPro" id="IPR036388">
    <property type="entry name" value="WH-like_DNA-bd_sf"/>
</dbReference>
<dbReference type="Gene3D" id="3.40.50.300">
    <property type="entry name" value="P-loop containing nucleotide triphosphate hydrolases"/>
    <property type="match status" value="1"/>
</dbReference>
<dbReference type="GO" id="GO:0005524">
    <property type="term" value="F:ATP binding"/>
    <property type="evidence" value="ECO:0007669"/>
    <property type="project" value="UniProtKB-KW"/>
</dbReference>
<proteinExistence type="inferred from homology"/>
<evidence type="ECO:0000256" key="4">
    <source>
        <dbReference type="ARBA" id="ARBA00022741"/>
    </source>
</evidence>
<keyword evidence="7" id="KW-0175">Coiled coil</keyword>
<evidence type="ECO:0000313" key="13">
    <source>
        <dbReference type="RefSeq" id="XP_038985456.1"/>
    </source>
</evidence>
<keyword evidence="6" id="KW-0067">ATP-binding</keyword>
<keyword evidence="3" id="KW-0677">Repeat</keyword>
<dbReference type="InterPro" id="IPR058922">
    <property type="entry name" value="WHD_DRP"/>
</dbReference>
<dbReference type="GO" id="GO:0009626">
    <property type="term" value="P:plant-type hypersensitive response"/>
    <property type="evidence" value="ECO:0007669"/>
    <property type="project" value="UniProtKB-ARBA"/>
</dbReference>
<dbReference type="FunFam" id="3.40.50.300:FF:001091">
    <property type="entry name" value="Probable disease resistance protein At1g61300"/>
    <property type="match status" value="1"/>
</dbReference>
<dbReference type="GeneID" id="103700235"/>
<reference evidence="12" key="1">
    <citation type="journal article" date="2019" name="Nat. Commun.">
        <title>Genome-wide association mapping of date palm fruit traits.</title>
        <authorList>
            <person name="Hazzouri K.M."/>
            <person name="Gros-Balthazard M."/>
            <person name="Flowers J.M."/>
            <person name="Copetti D."/>
            <person name="Lemansour A."/>
            <person name="Lebrun M."/>
            <person name="Masmoudi K."/>
            <person name="Ferrand S."/>
            <person name="Dhar M.I."/>
            <person name="Fresquez Z.A."/>
            <person name="Rosas U."/>
            <person name="Zhang J."/>
            <person name="Talag J."/>
            <person name="Lee S."/>
            <person name="Kudrna D."/>
            <person name="Powell R.F."/>
            <person name="Leitch I.J."/>
            <person name="Krueger R.R."/>
            <person name="Wing R.A."/>
            <person name="Amiri K.M.A."/>
            <person name="Purugganan M.D."/>
        </authorList>
    </citation>
    <scope>NUCLEOTIDE SEQUENCE [LARGE SCALE GENOMIC DNA]</scope>
    <source>
        <strain evidence="12">cv. Khalas</strain>
    </source>
</reference>
<dbReference type="Proteomes" id="UP000228380">
    <property type="component" value="Chromosome 8"/>
</dbReference>
<dbReference type="Pfam" id="PF18052">
    <property type="entry name" value="Rx_N"/>
    <property type="match status" value="1"/>
</dbReference>
<evidence type="ECO:0000313" key="12">
    <source>
        <dbReference type="Proteomes" id="UP000228380"/>
    </source>
</evidence>
<dbReference type="InterPro" id="IPR027417">
    <property type="entry name" value="P-loop_NTPase"/>
</dbReference>
<feature type="coiled-coil region" evidence="7">
    <location>
        <begin position="38"/>
        <end position="89"/>
    </location>
</feature>
<dbReference type="Pfam" id="PF25019">
    <property type="entry name" value="LRR_R13L1-DRL21"/>
    <property type="match status" value="1"/>
</dbReference>
<dbReference type="Gene3D" id="1.10.10.10">
    <property type="entry name" value="Winged helix-like DNA-binding domain superfamily/Winged helix DNA-binding domain"/>
    <property type="match status" value="1"/>
</dbReference>
<sequence>MAELALTAASPVVGAVLKKLASGLWRELGLMRSVYTDLEKLQRMLSTIQYVLDDAERKSITSKPLQGWLRKLKDAALDAEDVVEECEAEALRRRMERHDRMTGKVRDFCSVNNNPIAFRYKIAGKIREMRERFDEITKENKNFNLMGKSDSDRPVDRETFSSVIESEIYGRDDDKKEVIEFLVDKDNDKNISILPIVGLGGVGKTTLAQLVYNDDKIKEKFELRMWVCVGENFDVKMVMQKMIEQVKEEQRNSSSLETMSTCLQEKMSAKRVLLVLDDLWTDRESEWDKIEPLFRHAQLGSKIIATTRIESVALAASTIGAVSVHKLQGLQDDDCWTLFEQRAYRFVKEEENAELVEIGREILKKCGGLPLAAKALGSLMSTKRGKAEWLAIQNNEIWKLSEDEIGILPALKLSYDHLPSHLKRCFTYCSVFPKNYEFDIKRLIQLWMAEGLIDSSDTSQNAEDIGKQYFNSLLWKDVQWDRYNNIYRCKMHDLVHDLACSLTKGESLVMEMGRENKIIPHECRYLSVVVDDDVSSITSISEAKKLRFLLLRRQWWWYFAPYGDDEIFFNITEKFTQIRALDLSWSGIEELPDTMSRLKQLRFLDLSGTNITTLPTSITRLYNLQTLNLRGCERLRELPEGISNLSNLRGLDISACYCLSCMPRYLGRLSKLEILPKFIVGRENGRTIVELQHLNSIRGELEITNLHNVKDANEAMQANLVAKSKLNYLKLQWNKNLDEAQELSSTEADVAAGVFERLQPPYNLKKLHISYYTGIRLPNWMARTILPDGLGHLTALQYLHIDSCPQLAVLPDGLQNLTALQKLYISDCPQLAVLPDGLGHLTALQDLYIENCPKLAMLPDGLQNLTALQMLDISDCPQLARRCKRETGEDWRKIAHIPDIWIPANEDGEESCKPSSTFATKFLSQFGCARCPSYS</sequence>
<keyword evidence="2" id="KW-0433">Leucine-rich repeat</keyword>
<dbReference type="InterPro" id="IPR042197">
    <property type="entry name" value="Apaf_helical"/>
</dbReference>
<dbReference type="AlphaFoldDB" id="A0A8B9AFG0"/>
<dbReference type="Pfam" id="PF00560">
    <property type="entry name" value="LRR_1"/>
    <property type="match status" value="2"/>
</dbReference>
<dbReference type="PANTHER" id="PTHR36766:SF70">
    <property type="entry name" value="DISEASE RESISTANCE PROTEIN RGA4"/>
    <property type="match status" value="1"/>
</dbReference>
<dbReference type="Gene3D" id="1.10.8.430">
    <property type="entry name" value="Helical domain of apoptotic protease-activating factors"/>
    <property type="match status" value="1"/>
</dbReference>
<name>A0A8B9AFG0_PHODC</name>
<dbReference type="InterPro" id="IPR056789">
    <property type="entry name" value="LRR_R13L1-DRL21"/>
</dbReference>
<evidence type="ECO:0000259" key="8">
    <source>
        <dbReference type="Pfam" id="PF00931"/>
    </source>
</evidence>
<organism evidence="12 13">
    <name type="scientific">Phoenix dactylifera</name>
    <name type="common">Date palm</name>
    <dbReference type="NCBI Taxonomy" id="42345"/>
    <lineage>
        <taxon>Eukaryota</taxon>
        <taxon>Viridiplantae</taxon>
        <taxon>Streptophyta</taxon>
        <taxon>Embryophyta</taxon>
        <taxon>Tracheophyta</taxon>
        <taxon>Spermatophyta</taxon>
        <taxon>Magnoliopsida</taxon>
        <taxon>Liliopsida</taxon>
        <taxon>Arecaceae</taxon>
        <taxon>Coryphoideae</taxon>
        <taxon>Phoeniceae</taxon>
        <taxon>Phoenix</taxon>
    </lineage>
</organism>
<dbReference type="GO" id="GO:0043531">
    <property type="term" value="F:ADP binding"/>
    <property type="evidence" value="ECO:0007669"/>
    <property type="project" value="InterPro"/>
</dbReference>
<gene>
    <name evidence="13" type="primary">LOC103700235</name>
</gene>
<evidence type="ECO:0000259" key="9">
    <source>
        <dbReference type="Pfam" id="PF18052"/>
    </source>
</evidence>
<reference evidence="13" key="2">
    <citation type="submission" date="2025-08" db="UniProtKB">
        <authorList>
            <consortium name="RefSeq"/>
        </authorList>
    </citation>
    <scope>IDENTIFICATION</scope>
    <source>
        <tissue evidence="13">Young leaves</tissue>
    </source>
</reference>
<dbReference type="Gene3D" id="1.20.5.4130">
    <property type="match status" value="1"/>
</dbReference>
<dbReference type="Pfam" id="PF23559">
    <property type="entry name" value="WHD_DRP"/>
    <property type="match status" value="1"/>
</dbReference>
<keyword evidence="4" id="KW-0547">Nucleotide-binding</keyword>
<keyword evidence="5" id="KW-0611">Plant defense</keyword>
<feature type="domain" description="NB-ARC" evidence="8">
    <location>
        <begin position="172"/>
        <end position="344"/>
    </location>
</feature>
<evidence type="ECO:0000256" key="2">
    <source>
        <dbReference type="ARBA" id="ARBA00022614"/>
    </source>
</evidence>
<dbReference type="FunFam" id="1.10.10.10:FF:000322">
    <property type="entry name" value="Probable disease resistance protein At1g63360"/>
    <property type="match status" value="1"/>
</dbReference>
<evidence type="ECO:0000259" key="10">
    <source>
        <dbReference type="Pfam" id="PF23559"/>
    </source>
</evidence>
<feature type="domain" description="Disease resistance N-terminal" evidence="9">
    <location>
        <begin position="12"/>
        <end position="97"/>
    </location>
</feature>
<dbReference type="GO" id="GO:0002758">
    <property type="term" value="P:innate immune response-activating signaling pathway"/>
    <property type="evidence" value="ECO:0007669"/>
    <property type="project" value="UniProtKB-ARBA"/>
</dbReference>
<dbReference type="InterPro" id="IPR032675">
    <property type="entry name" value="LRR_dom_sf"/>
</dbReference>
<evidence type="ECO:0000256" key="3">
    <source>
        <dbReference type="ARBA" id="ARBA00022737"/>
    </source>
</evidence>
<dbReference type="PRINTS" id="PR00364">
    <property type="entry name" value="DISEASERSIST"/>
</dbReference>
<evidence type="ECO:0000256" key="7">
    <source>
        <dbReference type="SAM" id="Coils"/>
    </source>
</evidence>
<evidence type="ECO:0000256" key="5">
    <source>
        <dbReference type="ARBA" id="ARBA00022821"/>
    </source>
</evidence>
<evidence type="ECO:0000256" key="1">
    <source>
        <dbReference type="ARBA" id="ARBA00008894"/>
    </source>
</evidence>
<dbReference type="InterPro" id="IPR041118">
    <property type="entry name" value="Rx_N"/>
</dbReference>
<dbReference type="RefSeq" id="XP_038985456.1">
    <property type="nucleotide sequence ID" value="XM_039129528.1"/>
</dbReference>
<dbReference type="PANTHER" id="PTHR36766">
    <property type="entry name" value="PLANT BROAD-SPECTRUM MILDEW RESISTANCE PROTEIN RPW8"/>
    <property type="match status" value="1"/>
</dbReference>
<dbReference type="SUPFAM" id="SSF52058">
    <property type="entry name" value="L domain-like"/>
    <property type="match status" value="1"/>
</dbReference>
<dbReference type="SUPFAM" id="SSF52540">
    <property type="entry name" value="P-loop containing nucleoside triphosphate hydrolases"/>
    <property type="match status" value="1"/>
</dbReference>
<protein>
    <submittedName>
        <fullName evidence="13">Disease resistance protein RGA3 isoform X2</fullName>
    </submittedName>
</protein>
<dbReference type="Pfam" id="PF00931">
    <property type="entry name" value="NB-ARC"/>
    <property type="match status" value="1"/>
</dbReference>
<keyword evidence="12" id="KW-1185">Reference proteome</keyword>
<comment type="similarity">
    <text evidence="1">Belongs to the disease resistance NB-LRR family.</text>
</comment>
<dbReference type="GO" id="GO:0042742">
    <property type="term" value="P:defense response to bacterium"/>
    <property type="evidence" value="ECO:0007669"/>
    <property type="project" value="UniProtKB-ARBA"/>
</dbReference>
<feature type="domain" description="Disease resistance protein winged helix" evidence="10">
    <location>
        <begin position="431"/>
        <end position="499"/>
    </location>
</feature>
<dbReference type="InterPro" id="IPR038005">
    <property type="entry name" value="RX-like_CC"/>
</dbReference>
<dbReference type="InterPro" id="IPR002182">
    <property type="entry name" value="NB-ARC"/>
</dbReference>
<feature type="domain" description="R13L1/DRL21-like LRR repeat region" evidence="11">
    <location>
        <begin position="688"/>
        <end position="828"/>
    </location>
</feature>
<evidence type="ECO:0000259" key="11">
    <source>
        <dbReference type="Pfam" id="PF25019"/>
    </source>
</evidence>
<dbReference type="Gene3D" id="3.80.10.10">
    <property type="entry name" value="Ribonuclease Inhibitor"/>
    <property type="match status" value="2"/>
</dbReference>
<evidence type="ECO:0000256" key="6">
    <source>
        <dbReference type="ARBA" id="ARBA00022840"/>
    </source>
</evidence>
<dbReference type="CDD" id="cd14798">
    <property type="entry name" value="RX-CC_like"/>
    <property type="match status" value="1"/>
</dbReference>